<keyword evidence="9 10" id="KW-0413">Isomerase</keyword>
<keyword evidence="10 11" id="KW-0119">Carbohydrate metabolism</keyword>
<name>A0ABU7R8G7_9ACTN</name>
<comment type="cofactor">
    <cofactor evidence="2">
        <name>Mn(2+)</name>
        <dbReference type="ChEBI" id="CHEBI:29035"/>
    </cofactor>
</comment>
<dbReference type="InterPro" id="IPR011060">
    <property type="entry name" value="RibuloseP-bd_barrel"/>
</dbReference>
<dbReference type="GO" id="GO:0004750">
    <property type="term" value="F:D-ribulose-phosphate 3-epimerase activity"/>
    <property type="evidence" value="ECO:0007669"/>
    <property type="project" value="UniProtKB-EC"/>
</dbReference>
<evidence type="ECO:0000256" key="1">
    <source>
        <dbReference type="ARBA" id="ARBA00001782"/>
    </source>
</evidence>
<dbReference type="InterPro" id="IPR013785">
    <property type="entry name" value="Aldolase_TIM"/>
</dbReference>
<feature type="binding site" evidence="10">
    <location>
        <begin position="203"/>
        <end position="204"/>
    </location>
    <ligand>
        <name>substrate</name>
    </ligand>
</feature>
<evidence type="ECO:0000256" key="11">
    <source>
        <dbReference type="PIRNR" id="PIRNR001461"/>
    </source>
</evidence>
<comment type="cofactor">
    <cofactor evidence="10">
        <name>a divalent metal cation</name>
        <dbReference type="ChEBI" id="CHEBI:60240"/>
    </cofactor>
    <text evidence="10">Binds 1 divalent metal cation per subunit.</text>
</comment>
<dbReference type="NCBIfam" id="TIGR01163">
    <property type="entry name" value="rpe"/>
    <property type="match status" value="1"/>
</dbReference>
<dbReference type="Pfam" id="PF00834">
    <property type="entry name" value="Ribul_P_3_epim"/>
    <property type="match status" value="1"/>
</dbReference>
<evidence type="ECO:0000313" key="13">
    <source>
        <dbReference type="Proteomes" id="UP001332931"/>
    </source>
</evidence>
<dbReference type="EC" id="5.1.3.1" evidence="7 10"/>
<accession>A0ABU7R8G7</accession>
<evidence type="ECO:0000256" key="7">
    <source>
        <dbReference type="ARBA" id="ARBA00013188"/>
    </source>
</evidence>
<dbReference type="NCBIfam" id="NF004076">
    <property type="entry name" value="PRK05581.1-4"/>
    <property type="match status" value="1"/>
</dbReference>
<comment type="cofactor">
    <cofactor evidence="4">
        <name>Zn(2+)</name>
        <dbReference type="ChEBI" id="CHEBI:29105"/>
    </cofactor>
</comment>
<dbReference type="PANTHER" id="PTHR11749">
    <property type="entry name" value="RIBULOSE-5-PHOSPHATE-3-EPIMERASE"/>
    <property type="match status" value="1"/>
</dbReference>
<feature type="binding site" evidence="10">
    <location>
        <position position="181"/>
    </location>
    <ligand>
        <name>a divalent metal cation</name>
        <dbReference type="ChEBI" id="CHEBI:60240"/>
    </ligand>
</feature>
<evidence type="ECO:0000256" key="5">
    <source>
        <dbReference type="ARBA" id="ARBA00001954"/>
    </source>
</evidence>
<evidence type="ECO:0000256" key="6">
    <source>
        <dbReference type="ARBA" id="ARBA00009541"/>
    </source>
</evidence>
<feature type="active site" description="Proton donor" evidence="10">
    <location>
        <position position="181"/>
    </location>
</feature>
<comment type="caution">
    <text evidence="12">The sequence shown here is derived from an EMBL/GenBank/DDBJ whole genome shotgun (WGS) entry which is preliminary data.</text>
</comment>
<feature type="binding site" evidence="10">
    <location>
        <position position="39"/>
    </location>
    <ligand>
        <name>a divalent metal cation</name>
        <dbReference type="ChEBI" id="CHEBI:60240"/>
    </ligand>
</feature>
<keyword evidence="13" id="KW-1185">Reference proteome</keyword>
<feature type="active site" description="Proton acceptor" evidence="10">
    <location>
        <position position="41"/>
    </location>
</feature>
<evidence type="ECO:0000256" key="10">
    <source>
        <dbReference type="HAMAP-Rule" id="MF_02227"/>
    </source>
</evidence>
<comment type="cofactor">
    <cofactor evidence="3">
        <name>Co(2+)</name>
        <dbReference type="ChEBI" id="CHEBI:48828"/>
    </cofactor>
</comment>
<comment type="pathway">
    <text evidence="10">Carbohydrate degradation.</text>
</comment>
<keyword evidence="8 10" id="KW-0479">Metal-binding</keyword>
<dbReference type="PIRSF" id="PIRSF001461">
    <property type="entry name" value="RPE"/>
    <property type="match status" value="1"/>
</dbReference>
<dbReference type="RefSeq" id="WP_330957612.1">
    <property type="nucleotide sequence ID" value="NZ_JAZGJQ010000002.1"/>
</dbReference>
<feature type="binding site" evidence="10">
    <location>
        <position position="41"/>
    </location>
    <ligand>
        <name>a divalent metal cation</name>
        <dbReference type="ChEBI" id="CHEBI:60240"/>
    </ligand>
</feature>
<dbReference type="Gene3D" id="3.20.20.70">
    <property type="entry name" value="Aldolase class I"/>
    <property type="match status" value="1"/>
</dbReference>
<evidence type="ECO:0000256" key="8">
    <source>
        <dbReference type="ARBA" id="ARBA00022723"/>
    </source>
</evidence>
<dbReference type="HAMAP" id="MF_02227">
    <property type="entry name" value="RPE"/>
    <property type="match status" value="1"/>
</dbReference>
<reference evidence="12 13" key="1">
    <citation type="submission" date="2024-01" db="EMBL/GenBank/DDBJ databases">
        <title>Description of Olsenella sp. nov., isolated from pig feces.</title>
        <authorList>
            <person name="Chang Y.-H."/>
        </authorList>
    </citation>
    <scope>NUCLEOTIDE SEQUENCE [LARGE SCALE GENOMIC DNA]</scope>
    <source>
        <strain evidence="12 13">YH-ols2223</strain>
    </source>
</reference>
<evidence type="ECO:0000256" key="2">
    <source>
        <dbReference type="ARBA" id="ARBA00001936"/>
    </source>
</evidence>
<evidence type="ECO:0000313" key="12">
    <source>
        <dbReference type="EMBL" id="MEE6146845.1"/>
    </source>
</evidence>
<gene>
    <name evidence="10 12" type="primary">rpe</name>
    <name evidence="12" type="ORF">VXJ25_02365</name>
</gene>
<dbReference type="EMBL" id="JAZGJQ010000002">
    <property type="protein sequence ID" value="MEE6146845.1"/>
    <property type="molecule type" value="Genomic_DNA"/>
</dbReference>
<evidence type="ECO:0000256" key="9">
    <source>
        <dbReference type="ARBA" id="ARBA00023235"/>
    </source>
</evidence>
<proteinExistence type="inferred from homology"/>
<evidence type="ECO:0000256" key="4">
    <source>
        <dbReference type="ARBA" id="ARBA00001947"/>
    </source>
</evidence>
<feature type="binding site" evidence="10">
    <location>
        <begin position="181"/>
        <end position="183"/>
    </location>
    <ligand>
        <name>substrate</name>
    </ligand>
</feature>
<comment type="catalytic activity">
    <reaction evidence="1 10 11">
        <text>D-ribulose 5-phosphate = D-xylulose 5-phosphate</text>
        <dbReference type="Rhea" id="RHEA:13677"/>
        <dbReference type="ChEBI" id="CHEBI:57737"/>
        <dbReference type="ChEBI" id="CHEBI:58121"/>
        <dbReference type="EC" id="5.1.3.1"/>
    </reaction>
</comment>
<protein>
    <recommendedName>
        <fullName evidence="7 10">Ribulose-phosphate 3-epimerase</fullName>
        <ecNumber evidence="7 10">5.1.3.1</ecNumber>
    </recommendedName>
</protein>
<dbReference type="SUPFAM" id="SSF51366">
    <property type="entry name" value="Ribulose-phoshate binding barrel"/>
    <property type="match status" value="1"/>
</dbReference>
<comment type="cofactor">
    <cofactor evidence="5">
        <name>Fe(2+)</name>
        <dbReference type="ChEBI" id="CHEBI:29033"/>
    </cofactor>
</comment>
<feature type="binding site" evidence="10">
    <location>
        <position position="72"/>
    </location>
    <ligand>
        <name>substrate</name>
    </ligand>
</feature>
<feature type="binding site" evidence="10">
    <location>
        <begin position="148"/>
        <end position="151"/>
    </location>
    <ligand>
        <name>substrate</name>
    </ligand>
</feature>
<feature type="binding site" evidence="10">
    <location>
        <position position="72"/>
    </location>
    <ligand>
        <name>a divalent metal cation</name>
        <dbReference type="ChEBI" id="CHEBI:60240"/>
    </ligand>
</feature>
<comment type="function">
    <text evidence="10">Catalyzes the reversible epimerization of D-ribulose 5-phosphate to D-xylulose 5-phosphate.</text>
</comment>
<feature type="binding site" evidence="10">
    <location>
        <position position="16"/>
    </location>
    <ligand>
        <name>substrate</name>
    </ligand>
</feature>
<dbReference type="CDD" id="cd00429">
    <property type="entry name" value="RPE"/>
    <property type="match status" value="1"/>
</dbReference>
<dbReference type="InterPro" id="IPR026019">
    <property type="entry name" value="Ribul_P_3_epim"/>
</dbReference>
<sequence>METADGRQAGAMVAPSLLAADRMHFGRELESVADADYLHVDVMDGHFVPPIAFGAIDVRSVAAASQVPLDVHLMVDNPDECIDQYLDTEARIVTFHWEAATHAHRLVEKTHQAGKLSGVALNPATPPEALRELLRWVDLVLVMTVDPGYGGQGIVEGSRDKVARTSRLCRELGVSPIIEVDGGVKTDNAGTLAAAGASLLVAGSAVFGREDRAAAIHELRLAAQEG</sequence>
<evidence type="ECO:0000256" key="3">
    <source>
        <dbReference type="ARBA" id="ARBA00001941"/>
    </source>
</evidence>
<dbReference type="Proteomes" id="UP001332931">
    <property type="component" value="Unassembled WGS sequence"/>
</dbReference>
<comment type="similarity">
    <text evidence="6 10 11">Belongs to the ribulose-phosphate 3-epimerase family.</text>
</comment>
<organism evidence="12 13">
    <name type="scientific">Olsenella absiana</name>
    <dbReference type="NCBI Taxonomy" id="3115222"/>
    <lineage>
        <taxon>Bacteria</taxon>
        <taxon>Bacillati</taxon>
        <taxon>Actinomycetota</taxon>
        <taxon>Coriobacteriia</taxon>
        <taxon>Coriobacteriales</taxon>
        <taxon>Atopobiaceae</taxon>
        <taxon>Olsenella</taxon>
    </lineage>
</organism>
<dbReference type="InterPro" id="IPR000056">
    <property type="entry name" value="Ribul_P_3_epim-like"/>
</dbReference>